<evidence type="ECO:0000256" key="1">
    <source>
        <dbReference type="ARBA" id="ARBA00011046"/>
    </source>
</evidence>
<keyword evidence="3" id="KW-0238">DNA-binding</keyword>
<evidence type="ECO:0000256" key="4">
    <source>
        <dbReference type="ARBA" id="ARBA00023163"/>
    </source>
</evidence>
<evidence type="ECO:0000313" key="5">
    <source>
        <dbReference type="EMBL" id="RNI20686.1"/>
    </source>
</evidence>
<keyword evidence="6" id="KW-1185">Reference proteome</keyword>
<evidence type="ECO:0000256" key="3">
    <source>
        <dbReference type="ARBA" id="ARBA00023125"/>
    </source>
</evidence>
<keyword evidence="2" id="KW-0805">Transcription regulation</keyword>
<dbReference type="AlphaFoldDB" id="A0A3M9M5B0"/>
<dbReference type="GO" id="GO:0003677">
    <property type="term" value="F:DNA binding"/>
    <property type="evidence" value="ECO:0007669"/>
    <property type="project" value="UniProtKB-KW"/>
</dbReference>
<dbReference type="Pfam" id="PF03965">
    <property type="entry name" value="Penicillinase_R"/>
    <property type="match status" value="1"/>
</dbReference>
<comment type="similarity">
    <text evidence="1">Belongs to the BlaI transcriptional regulatory family.</text>
</comment>
<evidence type="ECO:0000256" key="2">
    <source>
        <dbReference type="ARBA" id="ARBA00023015"/>
    </source>
</evidence>
<gene>
    <name evidence="5" type="ORF">EFY87_13960</name>
</gene>
<sequence length="119" mass="12910">MPMSKRERGQLRADVLRLLWDGDGPVTANVLLDRFPTGERPALTTLLTVLSRLESEGLVAREQQGRASVFSVTRPQAEHFAQQMSQVLGASGDRSAVLQQFAGALSEHDLAVLRAALGD</sequence>
<reference evidence="5 6" key="1">
    <citation type="submission" date="2018-11" db="EMBL/GenBank/DDBJ databases">
        <title>Draft genome of Simplicispira Flexivirga sp. BO-16.</title>
        <authorList>
            <person name="Im W.T."/>
        </authorList>
    </citation>
    <scope>NUCLEOTIDE SEQUENCE [LARGE SCALE GENOMIC DNA]</scope>
    <source>
        <strain evidence="5 6">BO-16</strain>
    </source>
</reference>
<dbReference type="InterPro" id="IPR036390">
    <property type="entry name" value="WH_DNA-bd_sf"/>
</dbReference>
<evidence type="ECO:0000313" key="6">
    <source>
        <dbReference type="Proteomes" id="UP000271678"/>
    </source>
</evidence>
<keyword evidence="4" id="KW-0804">Transcription</keyword>
<dbReference type="InterPro" id="IPR005650">
    <property type="entry name" value="BlaI_family"/>
</dbReference>
<dbReference type="Gene3D" id="1.10.10.10">
    <property type="entry name" value="Winged helix-like DNA-binding domain superfamily/Winged helix DNA-binding domain"/>
    <property type="match status" value="1"/>
</dbReference>
<accession>A0A3M9M5B0</accession>
<dbReference type="GO" id="GO:0045892">
    <property type="term" value="P:negative regulation of DNA-templated transcription"/>
    <property type="evidence" value="ECO:0007669"/>
    <property type="project" value="InterPro"/>
</dbReference>
<comment type="caution">
    <text evidence="5">The sequence shown here is derived from an EMBL/GenBank/DDBJ whole genome shotgun (WGS) entry which is preliminary data.</text>
</comment>
<protein>
    <submittedName>
        <fullName evidence="5">Transcriptional regulator</fullName>
    </submittedName>
</protein>
<dbReference type="Proteomes" id="UP000271678">
    <property type="component" value="Unassembled WGS sequence"/>
</dbReference>
<proteinExistence type="inferred from homology"/>
<dbReference type="SUPFAM" id="SSF46785">
    <property type="entry name" value="Winged helix' DNA-binding domain"/>
    <property type="match status" value="1"/>
</dbReference>
<dbReference type="InterPro" id="IPR036388">
    <property type="entry name" value="WH-like_DNA-bd_sf"/>
</dbReference>
<name>A0A3M9M5B0_9MICO</name>
<organism evidence="5 6">
    <name type="scientific">Flexivirga caeni</name>
    <dbReference type="NCBI Taxonomy" id="2294115"/>
    <lineage>
        <taxon>Bacteria</taxon>
        <taxon>Bacillati</taxon>
        <taxon>Actinomycetota</taxon>
        <taxon>Actinomycetes</taxon>
        <taxon>Micrococcales</taxon>
        <taxon>Dermacoccaceae</taxon>
        <taxon>Flexivirga</taxon>
    </lineage>
</organism>
<dbReference type="EMBL" id="RJJQ01000015">
    <property type="protein sequence ID" value="RNI20686.1"/>
    <property type="molecule type" value="Genomic_DNA"/>
</dbReference>